<sequence length="905" mass="102464">MAVTCALFDVVQYLKLPYVLKGCALLYSRPRALIFVVARLKIIKTITLYLALYCSSVAALSSHDPVFLQHSAVMMVIHPQSGQIIAANNSAAKFYGYPPDELTRMRIQDINQLNAEQVAQERTQALAEGRNYFIFRHELADGSLRTVSVYSTPFVDENGRSQLLSVIHDISTQRELQDSLWYYQNNLEEQVQAQTQEIQQINNMRMLLLASTIVILLVSIAVLSVLFLRLRTAKLRSEAQGARLEAIFNGIDDLLIFTDEHGTILSTNKRVADRFGSQTQWLNQSIAKMLKNNPCTNESSCHQIPYELQVQNQISTFSVTKNPVLDINRQLLGYIYVLQDISELLAQEKEQRLARTVFETTSEGVMVSDKNNRIQMVNRAFSEITGFSGDEVMGQSPAMFNSGHHGHAYFSRLYQTLNERGHWEGEIWNRRKSGDVFPSWLQVSAVFDQQGDIEMYVALFNDITSRKHHEQMMWQQANFDTLTGLANRPHYHEKFDLALEVAKDQQTRLAICFIDLDRFKAINDTLGHHIGDLLLIEAAQRIQDCTRSSDTVARLGGDEFAILLTDIKSIRDVEMIANKILHQLSSPFVLEGHDAFVSGSIGITFYPDDGDDRKVLLRNADSAMYKAKEHGRNCFQFYTSAMHENAKARSLLEGALHKALPNKELSVVYQPIQDMQEERIGCEALLRWRSEILGDVSPMEFIPISEELGLILAMGEWVLYQACAQAKSWYEQSSKPFFVTVNVSSTQFKRQDVAVLVAQVLRDTGLPAKSLTLEITENVLADNSDHILRQLRSLRGMGVELAIDDFGTGYSSLSYLKRFPLSKLKIDKEFIQDLPSDAEDRALVKAIISMAANLNLKVVAEGVETIEQLGLLKQLNCDFTQGYYHSRPLSAEDFTVYLARFNESR</sequence>
<name>A0A9W4R3U9_9GAMM</name>
<dbReference type="Gene3D" id="3.30.450.20">
    <property type="entry name" value="PAS domain"/>
    <property type="match status" value="3"/>
</dbReference>
<dbReference type="Pfam" id="PF00563">
    <property type="entry name" value="EAL"/>
    <property type="match status" value="1"/>
</dbReference>
<dbReference type="InterPro" id="IPR029787">
    <property type="entry name" value="Nucleotide_cyclase"/>
</dbReference>
<evidence type="ECO:0008006" key="9">
    <source>
        <dbReference type="Google" id="ProtNLM"/>
    </source>
</evidence>
<dbReference type="InterPro" id="IPR001610">
    <property type="entry name" value="PAC"/>
</dbReference>
<dbReference type="SMART" id="SM00091">
    <property type="entry name" value="PAS"/>
    <property type="match status" value="3"/>
</dbReference>
<reference evidence="7" key="1">
    <citation type="submission" date="2022-07" db="EMBL/GenBank/DDBJ databases">
        <authorList>
            <person name="Criscuolo A."/>
        </authorList>
    </citation>
    <scope>NUCLEOTIDE SEQUENCE</scope>
    <source>
        <strain evidence="7">CIP111854</strain>
    </source>
</reference>
<dbReference type="InterPro" id="IPR000700">
    <property type="entry name" value="PAS-assoc_C"/>
</dbReference>
<dbReference type="NCBIfam" id="TIGR00254">
    <property type="entry name" value="GGDEF"/>
    <property type="match status" value="1"/>
</dbReference>
<dbReference type="InterPro" id="IPR000014">
    <property type="entry name" value="PAS"/>
</dbReference>
<dbReference type="InterPro" id="IPR001633">
    <property type="entry name" value="EAL_dom"/>
</dbReference>
<dbReference type="NCBIfam" id="TIGR00229">
    <property type="entry name" value="sensory_box"/>
    <property type="match status" value="2"/>
</dbReference>
<feature type="domain" description="EAL" evidence="5">
    <location>
        <begin position="649"/>
        <end position="902"/>
    </location>
</feature>
<feature type="domain" description="GGDEF" evidence="6">
    <location>
        <begin position="507"/>
        <end position="640"/>
    </location>
</feature>
<dbReference type="AlphaFoldDB" id="A0A9W4R3U9"/>
<evidence type="ECO:0000313" key="8">
    <source>
        <dbReference type="Proteomes" id="UP001152467"/>
    </source>
</evidence>
<dbReference type="GO" id="GO:0003824">
    <property type="term" value="F:catalytic activity"/>
    <property type="evidence" value="ECO:0007669"/>
    <property type="project" value="UniProtKB-ARBA"/>
</dbReference>
<keyword evidence="2" id="KW-1133">Transmembrane helix</keyword>
<dbReference type="PANTHER" id="PTHR44757:SF2">
    <property type="entry name" value="BIOFILM ARCHITECTURE MAINTENANCE PROTEIN MBAA"/>
    <property type="match status" value="1"/>
</dbReference>
<dbReference type="PANTHER" id="PTHR44757">
    <property type="entry name" value="DIGUANYLATE CYCLASE DGCP"/>
    <property type="match status" value="1"/>
</dbReference>
<protein>
    <recommendedName>
        <fullName evidence="9">GGDEF domain-containing protein</fullName>
    </recommendedName>
</protein>
<feature type="domain" description="PAS" evidence="3">
    <location>
        <begin position="350"/>
        <end position="396"/>
    </location>
</feature>
<dbReference type="SMART" id="SM00052">
    <property type="entry name" value="EAL"/>
    <property type="match status" value="1"/>
</dbReference>
<dbReference type="InterPro" id="IPR035919">
    <property type="entry name" value="EAL_sf"/>
</dbReference>
<evidence type="ECO:0000259" key="6">
    <source>
        <dbReference type="PROSITE" id="PS50887"/>
    </source>
</evidence>
<dbReference type="Pfam" id="PF00990">
    <property type="entry name" value="GGDEF"/>
    <property type="match status" value="1"/>
</dbReference>
<dbReference type="PROSITE" id="PS50887">
    <property type="entry name" value="GGDEF"/>
    <property type="match status" value="1"/>
</dbReference>
<dbReference type="PROSITE" id="PS50112">
    <property type="entry name" value="PAS"/>
    <property type="match status" value="1"/>
</dbReference>
<evidence type="ECO:0000259" key="3">
    <source>
        <dbReference type="PROSITE" id="PS50112"/>
    </source>
</evidence>
<dbReference type="InterPro" id="IPR000160">
    <property type="entry name" value="GGDEF_dom"/>
</dbReference>
<dbReference type="InterPro" id="IPR043128">
    <property type="entry name" value="Rev_trsase/Diguanyl_cyclase"/>
</dbReference>
<comment type="caution">
    <text evidence="7">The sequence shown here is derived from an EMBL/GenBank/DDBJ whole genome shotgun (WGS) entry which is preliminary data.</text>
</comment>
<feature type="domain" description="PAC" evidence="4">
    <location>
        <begin position="128"/>
        <end position="182"/>
    </location>
</feature>
<gene>
    <name evidence="7" type="ORF">PSECIP111854_03715</name>
</gene>
<dbReference type="EMBL" id="CAMAPC010000021">
    <property type="protein sequence ID" value="CAH9065592.1"/>
    <property type="molecule type" value="Genomic_DNA"/>
</dbReference>
<organism evidence="7 8">
    <name type="scientific">Pseudoalteromonas holothuriae</name>
    <dbReference type="NCBI Taxonomy" id="2963714"/>
    <lineage>
        <taxon>Bacteria</taxon>
        <taxon>Pseudomonadati</taxon>
        <taxon>Pseudomonadota</taxon>
        <taxon>Gammaproteobacteria</taxon>
        <taxon>Alteromonadales</taxon>
        <taxon>Pseudoalteromonadaceae</taxon>
        <taxon>Pseudoalteromonas</taxon>
    </lineage>
</organism>
<dbReference type="SUPFAM" id="SSF141868">
    <property type="entry name" value="EAL domain-like"/>
    <property type="match status" value="1"/>
</dbReference>
<dbReference type="InterPro" id="IPR035965">
    <property type="entry name" value="PAS-like_dom_sf"/>
</dbReference>
<evidence type="ECO:0000256" key="1">
    <source>
        <dbReference type="ARBA" id="ARBA00001946"/>
    </source>
</evidence>
<dbReference type="PROSITE" id="PS50113">
    <property type="entry name" value="PAC"/>
    <property type="match status" value="2"/>
</dbReference>
<dbReference type="CDD" id="cd01948">
    <property type="entry name" value="EAL"/>
    <property type="match status" value="1"/>
</dbReference>
<evidence type="ECO:0000313" key="7">
    <source>
        <dbReference type="EMBL" id="CAH9065592.1"/>
    </source>
</evidence>
<proteinExistence type="predicted"/>
<dbReference type="SUPFAM" id="SSF55785">
    <property type="entry name" value="PYP-like sensor domain (PAS domain)"/>
    <property type="match status" value="3"/>
</dbReference>
<dbReference type="Proteomes" id="UP001152467">
    <property type="component" value="Unassembled WGS sequence"/>
</dbReference>
<keyword evidence="8" id="KW-1185">Reference proteome</keyword>
<feature type="transmembrane region" description="Helical" evidence="2">
    <location>
        <begin position="206"/>
        <end position="228"/>
    </location>
</feature>
<dbReference type="FunFam" id="3.30.70.270:FF:000001">
    <property type="entry name" value="Diguanylate cyclase domain protein"/>
    <property type="match status" value="1"/>
</dbReference>
<dbReference type="CDD" id="cd01949">
    <property type="entry name" value="GGDEF"/>
    <property type="match status" value="1"/>
</dbReference>
<evidence type="ECO:0000256" key="2">
    <source>
        <dbReference type="SAM" id="Phobius"/>
    </source>
</evidence>
<dbReference type="SUPFAM" id="SSF55073">
    <property type="entry name" value="Nucleotide cyclase"/>
    <property type="match status" value="1"/>
</dbReference>
<comment type="cofactor">
    <cofactor evidence="1">
        <name>Mg(2+)</name>
        <dbReference type="ChEBI" id="CHEBI:18420"/>
    </cofactor>
</comment>
<dbReference type="InterPro" id="IPR052155">
    <property type="entry name" value="Biofilm_reg_signaling"/>
</dbReference>
<accession>A0A9W4R3U9</accession>
<dbReference type="SMART" id="SM00267">
    <property type="entry name" value="GGDEF"/>
    <property type="match status" value="1"/>
</dbReference>
<feature type="domain" description="PAC" evidence="4">
    <location>
        <begin position="423"/>
        <end position="475"/>
    </location>
</feature>
<evidence type="ECO:0000259" key="5">
    <source>
        <dbReference type="PROSITE" id="PS50883"/>
    </source>
</evidence>
<dbReference type="Pfam" id="PF13426">
    <property type="entry name" value="PAS_9"/>
    <property type="match status" value="2"/>
</dbReference>
<dbReference type="Gene3D" id="3.20.20.450">
    <property type="entry name" value="EAL domain"/>
    <property type="match status" value="1"/>
</dbReference>
<dbReference type="Gene3D" id="3.30.70.270">
    <property type="match status" value="1"/>
</dbReference>
<evidence type="ECO:0000259" key="4">
    <source>
        <dbReference type="PROSITE" id="PS50113"/>
    </source>
</evidence>
<dbReference type="PROSITE" id="PS50883">
    <property type="entry name" value="EAL"/>
    <property type="match status" value="1"/>
</dbReference>
<dbReference type="SMART" id="SM00086">
    <property type="entry name" value="PAC"/>
    <property type="match status" value="3"/>
</dbReference>
<dbReference type="Pfam" id="PF13188">
    <property type="entry name" value="PAS_8"/>
    <property type="match status" value="1"/>
</dbReference>
<keyword evidence="2" id="KW-0812">Transmembrane</keyword>
<dbReference type="CDD" id="cd00130">
    <property type="entry name" value="PAS"/>
    <property type="match status" value="2"/>
</dbReference>
<keyword evidence="2" id="KW-0472">Membrane</keyword>